<protein>
    <submittedName>
        <fullName evidence="2">Uncharacterized protein</fullName>
    </submittedName>
</protein>
<evidence type="ECO:0000256" key="1">
    <source>
        <dbReference type="SAM" id="MobiDB-lite"/>
    </source>
</evidence>
<sequence length="143" mass="15191">MIFRRLPFLSSRSRRCAVAAAPGMAGRFLLVLMISILMLSHGTMTPAAVHHDLSFHADEMGHHAEHDDDDRAGESSDPGAPRDPSEPHKGTVAAAHVHIVADHVPDSALPLAPIIRAAIDTPAIEPIAFASLQMPPLLEPPAA</sequence>
<proteinExistence type="predicted"/>
<dbReference type="RefSeq" id="WP_107965943.1">
    <property type="nucleotide sequence ID" value="NZ_NWBU01000004.1"/>
</dbReference>
<gene>
    <name evidence="2" type="ORF">CLG96_00650</name>
</gene>
<evidence type="ECO:0000313" key="2">
    <source>
        <dbReference type="EMBL" id="PTQ12706.1"/>
    </source>
</evidence>
<dbReference type="Proteomes" id="UP000244162">
    <property type="component" value="Unassembled WGS sequence"/>
</dbReference>
<reference evidence="2 3" key="1">
    <citation type="submission" date="2017-09" db="EMBL/GenBank/DDBJ databases">
        <title>Sphingomonas panjinensis sp.nov., isolated from oil-contaminated soil.</title>
        <authorList>
            <person name="Wang L."/>
            <person name="Chen L."/>
        </authorList>
    </citation>
    <scope>NUCLEOTIDE SEQUENCE [LARGE SCALE GENOMIC DNA]</scope>
    <source>
        <strain evidence="2 3">FW-11</strain>
    </source>
</reference>
<organism evidence="2 3">
    <name type="scientific">Sphingomonas oleivorans</name>
    <dbReference type="NCBI Taxonomy" id="1735121"/>
    <lineage>
        <taxon>Bacteria</taxon>
        <taxon>Pseudomonadati</taxon>
        <taxon>Pseudomonadota</taxon>
        <taxon>Alphaproteobacteria</taxon>
        <taxon>Sphingomonadales</taxon>
        <taxon>Sphingomonadaceae</taxon>
        <taxon>Sphingomonas</taxon>
    </lineage>
</organism>
<comment type="caution">
    <text evidence="2">The sequence shown here is derived from an EMBL/GenBank/DDBJ whole genome shotgun (WGS) entry which is preliminary data.</text>
</comment>
<feature type="region of interest" description="Disordered" evidence="1">
    <location>
        <begin position="58"/>
        <end position="92"/>
    </location>
</feature>
<keyword evidence="3" id="KW-1185">Reference proteome</keyword>
<dbReference type="AlphaFoldDB" id="A0A2T5G0M3"/>
<dbReference type="EMBL" id="NWBU01000004">
    <property type="protein sequence ID" value="PTQ12706.1"/>
    <property type="molecule type" value="Genomic_DNA"/>
</dbReference>
<accession>A0A2T5G0M3</accession>
<evidence type="ECO:0000313" key="3">
    <source>
        <dbReference type="Proteomes" id="UP000244162"/>
    </source>
</evidence>
<name>A0A2T5G0M3_9SPHN</name>